<feature type="region of interest" description="Disordered" evidence="5">
    <location>
        <begin position="266"/>
        <end position="336"/>
    </location>
</feature>
<dbReference type="SMART" id="SM00575">
    <property type="entry name" value="ZnF_PMZ"/>
    <property type="match status" value="1"/>
</dbReference>
<feature type="region of interest" description="Disordered" evidence="5">
    <location>
        <begin position="19"/>
        <end position="41"/>
    </location>
</feature>
<keyword evidence="1" id="KW-0479">Metal-binding</keyword>
<name>A0AAQ3QFS0_9LILI</name>
<feature type="compositionally biased region" description="Basic residues" evidence="5">
    <location>
        <begin position="19"/>
        <end position="28"/>
    </location>
</feature>
<evidence type="ECO:0000313" key="8">
    <source>
        <dbReference type="Proteomes" id="UP001327560"/>
    </source>
</evidence>
<feature type="region of interest" description="Disordered" evidence="5">
    <location>
        <begin position="223"/>
        <end position="248"/>
    </location>
</feature>
<evidence type="ECO:0000256" key="5">
    <source>
        <dbReference type="SAM" id="MobiDB-lite"/>
    </source>
</evidence>
<feature type="compositionally biased region" description="Low complexity" evidence="5">
    <location>
        <begin position="270"/>
        <end position="294"/>
    </location>
</feature>
<organism evidence="7 8">
    <name type="scientific">Canna indica</name>
    <name type="common">Indian-shot</name>
    <dbReference type="NCBI Taxonomy" id="4628"/>
    <lineage>
        <taxon>Eukaryota</taxon>
        <taxon>Viridiplantae</taxon>
        <taxon>Streptophyta</taxon>
        <taxon>Embryophyta</taxon>
        <taxon>Tracheophyta</taxon>
        <taxon>Spermatophyta</taxon>
        <taxon>Magnoliopsida</taxon>
        <taxon>Liliopsida</taxon>
        <taxon>Zingiberales</taxon>
        <taxon>Cannaceae</taxon>
        <taxon>Canna</taxon>
    </lineage>
</organism>
<reference evidence="7 8" key="1">
    <citation type="submission" date="2023-10" db="EMBL/GenBank/DDBJ databases">
        <title>Chromosome-scale genome assembly provides insights into flower coloration mechanisms of Canna indica.</title>
        <authorList>
            <person name="Li C."/>
        </authorList>
    </citation>
    <scope>NUCLEOTIDE SEQUENCE [LARGE SCALE GENOMIC DNA]</scope>
    <source>
        <tissue evidence="7">Flower</tissue>
    </source>
</reference>
<evidence type="ECO:0000256" key="1">
    <source>
        <dbReference type="ARBA" id="ARBA00022723"/>
    </source>
</evidence>
<evidence type="ECO:0000259" key="6">
    <source>
        <dbReference type="PROSITE" id="PS50966"/>
    </source>
</evidence>
<dbReference type="InterPro" id="IPR006564">
    <property type="entry name" value="Znf_PMZ"/>
</dbReference>
<dbReference type="GO" id="GO:0008270">
    <property type="term" value="F:zinc ion binding"/>
    <property type="evidence" value="ECO:0007669"/>
    <property type="project" value="UniProtKB-KW"/>
</dbReference>
<evidence type="ECO:0000256" key="4">
    <source>
        <dbReference type="PROSITE-ProRule" id="PRU00325"/>
    </source>
</evidence>
<dbReference type="PANTHER" id="PTHR31973">
    <property type="entry name" value="POLYPROTEIN, PUTATIVE-RELATED"/>
    <property type="match status" value="1"/>
</dbReference>
<dbReference type="EMBL" id="CP136895">
    <property type="protein sequence ID" value="WOL11196.1"/>
    <property type="molecule type" value="Genomic_DNA"/>
</dbReference>
<keyword evidence="3" id="KW-0862">Zinc</keyword>
<evidence type="ECO:0000256" key="3">
    <source>
        <dbReference type="ARBA" id="ARBA00022833"/>
    </source>
</evidence>
<dbReference type="Pfam" id="PF04434">
    <property type="entry name" value="SWIM"/>
    <property type="match status" value="1"/>
</dbReference>
<evidence type="ECO:0000313" key="7">
    <source>
        <dbReference type="EMBL" id="WOL11196.1"/>
    </source>
</evidence>
<dbReference type="Proteomes" id="UP001327560">
    <property type="component" value="Chromosome 6"/>
</dbReference>
<sequence length="336" mass="38173">MRLTKNSLGWRQAVKMIVKSKKSRKRKAPPPPPFEPHVEDSSNLNFESDIIMDNILESFYERIVKAREIPIIGLLNWIGEYLMVRFAKNRILCERYKGKSMICPKPRKRLDKHVLEYAKWRASWAGGTKYEVRNFDGEQFTVDIGIRYCSCRLWALYGLPCAHAICAIYAHFGDPHEFVDSCYWITTYEACYSPTINPINGENMWVSQPNVSTILPPIYRVPIGRPKKARRREKDGPGNKTKWKRHNTSHTCQNCGTYGCNKRTCKNPGSSSQAQAQASSTQPQTTPTSSAPTPIFYSQPQASSDQNASRGRRVKAPPVRGAMRGGKGRGFPHIMT</sequence>
<dbReference type="PROSITE" id="PS50966">
    <property type="entry name" value="ZF_SWIM"/>
    <property type="match status" value="1"/>
</dbReference>
<dbReference type="AlphaFoldDB" id="A0AAQ3QFS0"/>
<gene>
    <name evidence="7" type="ORF">Cni_G19958</name>
</gene>
<dbReference type="PANTHER" id="PTHR31973:SF187">
    <property type="entry name" value="MUTATOR TRANSPOSASE MUDRA PROTEIN"/>
    <property type="match status" value="1"/>
</dbReference>
<evidence type="ECO:0000256" key="2">
    <source>
        <dbReference type="ARBA" id="ARBA00022771"/>
    </source>
</evidence>
<dbReference type="InterPro" id="IPR007527">
    <property type="entry name" value="Znf_SWIM"/>
</dbReference>
<proteinExistence type="predicted"/>
<keyword evidence="2 4" id="KW-0863">Zinc-finger</keyword>
<keyword evidence="8" id="KW-1185">Reference proteome</keyword>
<accession>A0AAQ3QFS0</accession>
<feature type="domain" description="SWIM-type" evidence="6">
    <location>
        <begin position="140"/>
        <end position="172"/>
    </location>
</feature>
<feature type="compositionally biased region" description="Polar residues" evidence="5">
    <location>
        <begin position="296"/>
        <end position="309"/>
    </location>
</feature>
<protein>
    <recommendedName>
        <fullName evidence="6">SWIM-type domain-containing protein</fullName>
    </recommendedName>
</protein>